<reference evidence="2 3" key="1">
    <citation type="submission" date="2022-03" db="EMBL/GenBank/DDBJ databases">
        <title>Genome data of Colletotrichum spp.</title>
        <authorList>
            <person name="Utami Y.D."/>
            <person name="Hiruma K."/>
        </authorList>
    </citation>
    <scope>NUCLEOTIDE SEQUENCE [LARGE SCALE GENOMIC DNA]</scope>
    <source>
        <strain evidence="2 3">MAFF 239500</strain>
    </source>
</reference>
<dbReference type="RefSeq" id="XP_049130133.1">
    <property type="nucleotide sequence ID" value="XM_049274176.1"/>
</dbReference>
<evidence type="ECO:0000313" key="3">
    <source>
        <dbReference type="Proteomes" id="UP001055115"/>
    </source>
</evidence>
<proteinExistence type="predicted"/>
<keyword evidence="3" id="KW-1185">Reference proteome</keyword>
<dbReference type="EMBL" id="BQXU01000021">
    <property type="protein sequence ID" value="GKT47783.1"/>
    <property type="molecule type" value="Genomic_DNA"/>
</dbReference>
<dbReference type="AlphaFoldDB" id="A0AA37P8U7"/>
<organism evidence="2 3">
    <name type="scientific">Colletotrichum spaethianum</name>
    <dbReference type="NCBI Taxonomy" id="700344"/>
    <lineage>
        <taxon>Eukaryota</taxon>
        <taxon>Fungi</taxon>
        <taxon>Dikarya</taxon>
        <taxon>Ascomycota</taxon>
        <taxon>Pezizomycotina</taxon>
        <taxon>Sordariomycetes</taxon>
        <taxon>Hypocreomycetidae</taxon>
        <taxon>Glomerellales</taxon>
        <taxon>Glomerellaceae</taxon>
        <taxon>Colletotrichum</taxon>
        <taxon>Colletotrichum spaethianum species complex</taxon>
    </lineage>
</organism>
<comment type="caution">
    <text evidence="2">The sequence shown here is derived from an EMBL/GenBank/DDBJ whole genome shotgun (WGS) entry which is preliminary data.</text>
</comment>
<protein>
    <submittedName>
        <fullName evidence="2">Highly reducing polyketide synthase easB</fullName>
    </submittedName>
</protein>
<evidence type="ECO:0000256" key="1">
    <source>
        <dbReference type="SAM" id="MobiDB-lite"/>
    </source>
</evidence>
<dbReference type="Proteomes" id="UP001055115">
    <property type="component" value="Unassembled WGS sequence"/>
</dbReference>
<evidence type="ECO:0000313" key="2">
    <source>
        <dbReference type="EMBL" id="GKT47783.1"/>
    </source>
</evidence>
<sequence length="82" mass="9027">MQMAQYANAESSVSGGSPDKRDYIKSTLDLDNDPIFNSRNTSFGGQIVAATGIRGVDIILNSLTGDMLDKCFHILAKWRHHD</sequence>
<dbReference type="InterPro" id="IPR036291">
    <property type="entry name" value="NAD(P)-bd_dom_sf"/>
</dbReference>
<dbReference type="SUPFAM" id="SSF51735">
    <property type="entry name" value="NAD(P)-binding Rossmann-fold domains"/>
    <property type="match status" value="1"/>
</dbReference>
<gene>
    <name evidence="2" type="ORF">ColSpa_07964</name>
</gene>
<dbReference type="GeneID" id="73328766"/>
<name>A0AA37P8U7_9PEZI</name>
<dbReference type="Gene3D" id="3.90.180.10">
    <property type="entry name" value="Medium-chain alcohol dehydrogenases, catalytic domain"/>
    <property type="match status" value="1"/>
</dbReference>
<feature type="region of interest" description="Disordered" evidence="1">
    <location>
        <begin position="1"/>
        <end position="20"/>
    </location>
</feature>
<accession>A0AA37P8U7</accession>